<dbReference type="OrthoDB" id="9816424at2"/>
<dbReference type="Gene3D" id="3.20.20.80">
    <property type="entry name" value="Glycosidases"/>
    <property type="match status" value="1"/>
</dbReference>
<dbReference type="AlphaFoldDB" id="A0A4Q6XWL6"/>
<name>A0A4Q6XWL6_9SPHI</name>
<proteinExistence type="predicted"/>
<dbReference type="InterPro" id="IPR032719">
    <property type="entry name" value="WbsX"/>
</dbReference>
<keyword evidence="2" id="KW-1185">Reference proteome</keyword>
<comment type="caution">
    <text evidence="1">The sequence shown here is derived from an EMBL/GenBank/DDBJ whole genome shotgun (WGS) entry which is preliminary data.</text>
</comment>
<dbReference type="PROSITE" id="PS51257">
    <property type="entry name" value="PROKAR_LIPOPROTEIN"/>
    <property type="match status" value="1"/>
</dbReference>
<protein>
    <submittedName>
        <fullName evidence="1">Uncharacterized protein</fullName>
    </submittedName>
</protein>
<organism evidence="1 2">
    <name type="scientific">Sphingobacterium corticibacterium</name>
    <dbReference type="NCBI Taxonomy" id="2484746"/>
    <lineage>
        <taxon>Bacteria</taxon>
        <taxon>Pseudomonadati</taxon>
        <taxon>Bacteroidota</taxon>
        <taxon>Sphingobacteriia</taxon>
        <taxon>Sphingobacteriales</taxon>
        <taxon>Sphingobacteriaceae</taxon>
        <taxon>Sphingobacterium</taxon>
    </lineage>
</organism>
<accession>A0A4Q6XWL6</accession>
<reference evidence="1 2" key="1">
    <citation type="submission" date="2019-02" db="EMBL/GenBank/DDBJ databases">
        <authorList>
            <person name="Li Y."/>
        </authorList>
    </citation>
    <scope>NUCLEOTIDE SEQUENCE [LARGE SCALE GENOMIC DNA]</scope>
    <source>
        <strain evidence="1 2">30C10-4-7</strain>
    </source>
</reference>
<sequence>MKNNMKVLVAAVFACVALMISCKKENVPSIDDYPLNYTIEEIPVTSDIPVGAYLYTTASAFEDQNHWPRIHDPYDPQNGKIGPYVEPELGQYKLEATDNGIYNMSKIVEWAKQAKIDFLITPPVKENPNVLYPGNMNGTDSLITNQLGEHPSLLGSVNMGELRYAIAVDIGNFSSGLNNNALLENAAKITVSGVELTREERLYNFMKRISDYFKDETYYRTNGRPVIVLSNPHQLYTADSKKVYDNIRSTIKEHTGDDVYIIAKQQQWSPSARYTYFFLNGMVDAVTMDNMCNVGGGMWERTYMLSQLINENFKFNKDYINQHFGIDFVPSASPSFSQYTNSGATVDYNIPPIYKDEAAFRERCNVAKMNLGRTPMVLIESFNDWVKDSQIEPAWEDYGNGYGTKYLDIVRDEFKVK</sequence>
<evidence type="ECO:0000313" key="2">
    <source>
        <dbReference type="Proteomes" id="UP000292855"/>
    </source>
</evidence>
<dbReference type="EMBL" id="SGIT01000001">
    <property type="protein sequence ID" value="RZF62142.1"/>
    <property type="molecule type" value="Genomic_DNA"/>
</dbReference>
<gene>
    <name evidence="1" type="ORF">EWE74_04850</name>
</gene>
<dbReference type="Pfam" id="PF14307">
    <property type="entry name" value="Glyco_tran_WbsX"/>
    <property type="match status" value="1"/>
</dbReference>
<evidence type="ECO:0000313" key="1">
    <source>
        <dbReference type="EMBL" id="RZF62142.1"/>
    </source>
</evidence>
<dbReference type="Proteomes" id="UP000292855">
    <property type="component" value="Unassembled WGS sequence"/>
</dbReference>